<gene>
    <name evidence="3" type="ORF">HCJ94_29300</name>
</gene>
<dbReference type="EMBL" id="JAATEO010000087">
    <property type="protein sequence ID" value="NJP35933.1"/>
    <property type="molecule type" value="Genomic_DNA"/>
</dbReference>
<evidence type="ECO:0000313" key="3">
    <source>
        <dbReference type="EMBL" id="NJP35933.1"/>
    </source>
</evidence>
<dbReference type="InterPro" id="IPR025487">
    <property type="entry name" value="DUF4379"/>
</dbReference>
<accession>A0ABX0ZJ38</accession>
<sequence length="86" mass="9482">MADMFIRNLTHPHRTPDSLPKSATDRCRWRCSACDHEWEQTVLNVVGAGRPCPRCAELMGGAPLSRAARATASGVVPQQERGLRIL</sequence>
<organism evidence="3 4">
    <name type="scientific">Micromonospora thermarum</name>
    <dbReference type="NCBI Taxonomy" id="2720024"/>
    <lineage>
        <taxon>Bacteria</taxon>
        <taxon>Bacillati</taxon>
        <taxon>Actinomycetota</taxon>
        <taxon>Actinomycetes</taxon>
        <taxon>Micromonosporales</taxon>
        <taxon>Micromonosporaceae</taxon>
        <taxon>Micromonospora</taxon>
    </lineage>
</organism>
<proteinExistence type="predicted"/>
<keyword evidence="4" id="KW-1185">Reference proteome</keyword>
<evidence type="ECO:0000256" key="1">
    <source>
        <dbReference type="SAM" id="MobiDB-lite"/>
    </source>
</evidence>
<dbReference type="Pfam" id="PF14311">
    <property type="entry name" value="DUF4379"/>
    <property type="match status" value="1"/>
</dbReference>
<evidence type="ECO:0000259" key="2">
    <source>
        <dbReference type="Pfam" id="PF14311"/>
    </source>
</evidence>
<dbReference type="Proteomes" id="UP000783871">
    <property type="component" value="Unassembled WGS sequence"/>
</dbReference>
<name>A0ABX0ZJ38_9ACTN</name>
<feature type="region of interest" description="Disordered" evidence="1">
    <location>
        <begin position="1"/>
        <end position="23"/>
    </location>
</feature>
<protein>
    <submittedName>
        <fullName evidence="3">Zinc-ribbon domain-containing protein</fullName>
    </submittedName>
</protein>
<evidence type="ECO:0000313" key="4">
    <source>
        <dbReference type="Proteomes" id="UP000783871"/>
    </source>
</evidence>
<reference evidence="3 4" key="1">
    <citation type="submission" date="2020-03" db="EMBL/GenBank/DDBJ databases">
        <title>WGS of actinomycetes isolated from Thailand.</title>
        <authorList>
            <person name="Thawai C."/>
        </authorList>
    </citation>
    <scope>NUCLEOTIDE SEQUENCE [LARGE SCALE GENOMIC DNA]</scope>
    <source>
        <strain evidence="3 4">HSS6-12</strain>
    </source>
</reference>
<feature type="domain" description="Treble clef zinc finger" evidence="2">
    <location>
        <begin position="12"/>
        <end position="57"/>
    </location>
</feature>
<comment type="caution">
    <text evidence="3">The sequence shown here is derived from an EMBL/GenBank/DDBJ whole genome shotgun (WGS) entry which is preliminary data.</text>
</comment>